<dbReference type="InterPro" id="IPR034904">
    <property type="entry name" value="FSCA_dom_sf"/>
</dbReference>
<dbReference type="HOGENOM" id="CLU_091588_2_0_10"/>
<dbReference type="eggNOG" id="COG2151">
    <property type="taxonomic scope" value="Bacteria"/>
</dbReference>
<dbReference type="Pfam" id="PF01883">
    <property type="entry name" value="FeS_assembly_P"/>
    <property type="match status" value="1"/>
</dbReference>
<evidence type="ECO:0000313" key="2">
    <source>
        <dbReference type="EMBL" id="EGJ70799.1"/>
    </source>
</evidence>
<dbReference type="AlphaFoldDB" id="F3ZRZ3"/>
<keyword evidence="3" id="KW-1185">Reference proteome</keyword>
<dbReference type="InterPro" id="IPR002744">
    <property type="entry name" value="MIP18-like"/>
</dbReference>
<protein>
    <recommendedName>
        <fullName evidence="1">MIP18 family-like domain-containing protein</fullName>
    </recommendedName>
</protein>
<dbReference type="InterPro" id="IPR052339">
    <property type="entry name" value="Fe-S_Maturation_MIP18"/>
</dbReference>
<sequence length="104" mass="11976">MTTKFEIEQRIVQRIKTVYDPEIPVNIYDLGLIYEINVSDDLDVVITMTLTAPNCPAVDFILEDVHQKVESIEGVKSVKIDLTFEPEWNRDMMSEEALLELGFL</sequence>
<evidence type="ECO:0000313" key="3">
    <source>
        <dbReference type="Proteomes" id="UP000018439"/>
    </source>
</evidence>
<organism evidence="2 3">
    <name type="scientific">Bacteroides coprosuis DSM 18011</name>
    <dbReference type="NCBI Taxonomy" id="679937"/>
    <lineage>
        <taxon>Bacteria</taxon>
        <taxon>Pseudomonadati</taxon>
        <taxon>Bacteroidota</taxon>
        <taxon>Bacteroidia</taxon>
        <taxon>Bacteroidales</taxon>
        <taxon>Bacteroidaceae</taxon>
        <taxon>Bacteroides</taxon>
    </lineage>
</organism>
<dbReference type="Gene3D" id="3.30.300.130">
    <property type="entry name" value="Fe-S cluster assembly (FSCA)"/>
    <property type="match status" value="1"/>
</dbReference>
<proteinExistence type="predicted"/>
<accession>F3ZRZ3</accession>
<reference evidence="2 3" key="1">
    <citation type="journal article" date="2011" name="Stand. Genomic Sci.">
        <title>Non-contiguous finished genome sequence of Bacteroides coprosuis type strain (PC139).</title>
        <authorList>
            <person name="Land M."/>
            <person name="Held B."/>
            <person name="Gronow S."/>
            <person name="Abt B."/>
            <person name="Lucas S."/>
            <person name="Del Rio T.G."/>
            <person name="Nolan M."/>
            <person name="Tice H."/>
            <person name="Cheng J.F."/>
            <person name="Pitluck S."/>
            <person name="Liolios K."/>
            <person name="Pagani I."/>
            <person name="Ivanova N."/>
            <person name="Mavromatis K."/>
            <person name="Mikhailova N."/>
            <person name="Pati A."/>
            <person name="Tapia R."/>
            <person name="Han C."/>
            <person name="Goodwin L."/>
            <person name="Chen A."/>
            <person name="Palaniappan K."/>
            <person name="Hauser L."/>
            <person name="Brambilla E.M."/>
            <person name="Rohde M."/>
            <person name="Goker M."/>
            <person name="Detter J.C."/>
            <person name="Woyke T."/>
            <person name="Bristow J."/>
            <person name="Eisen J.A."/>
            <person name="Markowitz V."/>
            <person name="Hugenholtz P."/>
            <person name="Kyrpides N.C."/>
            <person name="Klenk H.P."/>
            <person name="Lapidus A."/>
        </authorList>
    </citation>
    <scope>NUCLEOTIDE SEQUENCE</scope>
    <source>
        <strain evidence="2 3">DSM 18011</strain>
    </source>
</reference>
<name>F3ZRZ3_9BACE</name>
<dbReference type="EMBL" id="CM001167">
    <property type="protein sequence ID" value="EGJ70799.1"/>
    <property type="molecule type" value="Genomic_DNA"/>
</dbReference>
<gene>
    <name evidence="2" type="ORF">Bcop_0581</name>
</gene>
<dbReference type="STRING" id="679937.Bcop_0581"/>
<dbReference type="PANTHER" id="PTHR42831">
    <property type="entry name" value="FE-S PROTEIN MATURATION AUXILIARY FACTOR YITW"/>
    <property type="match status" value="1"/>
</dbReference>
<dbReference type="OrthoDB" id="9805360at2"/>
<dbReference type="PANTHER" id="PTHR42831:SF1">
    <property type="entry name" value="FE-S PROTEIN MATURATION AUXILIARY FACTOR YITW"/>
    <property type="match status" value="1"/>
</dbReference>
<evidence type="ECO:0000259" key="1">
    <source>
        <dbReference type="Pfam" id="PF01883"/>
    </source>
</evidence>
<feature type="domain" description="MIP18 family-like" evidence="1">
    <location>
        <begin position="8"/>
        <end position="79"/>
    </location>
</feature>
<dbReference type="SUPFAM" id="SSF117916">
    <property type="entry name" value="Fe-S cluster assembly (FSCA) domain-like"/>
    <property type="match status" value="1"/>
</dbReference>
<dbReference type="Proteomes" id="UP000018439">
    <property type="component" value="Chromosome"/>
</dbReference>